<sequence>MSSTPKKERRKRPPRPRIKIPLPGQFPVHFSQTPVGTFVSTPYAPPGTPNTANSTGTGQPTTILYTNKASEFLQHLKGFKNWTKSGLSVGEKSAFWLYDKVGSWSKRWFTHIFLFIILFLYSILGAFLFIQVEGEHESNILEDIKKESMYKFWFFESITGLGEQEYMSLESCRAPSFFENVYILPKVLGLR</sequence>
<name>A0ACC2PTG6_9HYME</name>
<proteinExistence type="predicted"/>
<protein>
    <submittedName>
        <fullName evidence="1">Uncharacterized protein</fullName>
    </submittedName>
</protein>
<dbReference type="EMBL" id="CM056741">
    <property type="protein sequence ID" value="KAJ8686890.1"/>
    <property type="molecule type" value="Genomic_DNA"/>
</dbReference>
<keyword evidence="2" id="KW-1185">Reference proteome</keyword>
<reference evidence="1" key="1">
    <citation type="submission" date="2023-04" db="EMBL/GenBank/DDBJ databases">
        <title>A chromosome-level genome assembly of the parasitoid wasp Eretmocerus hayati.</title>
        <authorList>
            <person name="Zhong Y."/>
            <person name="Liu S."/>
            <person name="Liu Y."/>
        </authorList>
    </citation>
    <scope>NUCLEOTIDE SEQUENCE</scope>
    <source>
        <strain evidence="1">ZJU_SS_LIU_2023</strain>
    </source>
</reference>
<dbReference type="Proteomes" id="UP001239111">
    <property type="component" value="Chromosome 1"/>
</dbReference>
<evidence type="ECO:0000313" key="1">
    <source>
        <dbReference type="EMBL" id="KAJ8686890.1"/>
    </source>
</evidence>
<comment type="caution">
    <text evidence="1">The sequence shown here is derived from an EMBL/GenBank/DDBJ whole genome shotgun (WGS) entry which is preliminary data.</text>
</comment>
<gene>
    <name evidence="1" type="ORF">QAD02_022684</name>
</gene>
<evidence type="ECO:0000313" key="2">
    <source>
        <dbReference type="Proteomes" id="UP001239111"/>
    </source>
</evidence>
<accession>A0ACC2PTG6</accession>
<organism evidence="1 2">
    <name type="scientific">Eretmocerus hayati</name>
    <dbReference type="NCBI Taxonomy" id="131215"/>
    <lineage>
        <taxon>Eukaryota</taxon>
        <taxon>Metazoa</taxon>
        <taxon>Ecdysozoa</taxon>
        <taxon>Arthropoda</taxon>
        <taxon>Hexapoda</taxon>
        <taxon>Insecta</taxon>
        <taxon>Pterygota</taxon>
        <taxon>Neoptera</taxon>
        <taxon>Endopterygota</taxon>
        <taxon>Hymenoptera</taxon>
        <taxon>Apocrita</taxon>
        <taxon>Proctotrupomorpha</taxon>
        <taxon>Chalcidoidea</taxon>
        <taxon>Aphelinidae</taxon>
        <taxon>Aphelininae</taxon>
        <taxon>Eretmocerus</taxon>
    </lineage>
</organism>